<gene>
    <name evidence="1" type="ORF">DERYTH_LOCUS26823</name>
</gene>
<name>A0A9N9KBV5_9GLOM</name>
<accession>A0A9N9KBV5</accession>
<evidence type="ECO:0000313" key="2">
    <source>
        <dbReference type="Proteomes" id="UP000789405"/>
    </source>
</evidence>
<organism evidence="1 2">
    <name type="scientific">Dentiscutata erythropus</name>
    <dbReference type="NCBI Taxonomy" id="1348616"/>
    <lineage>
        <taxon>Eukaryota</taxon>
        <taxon>Fungi</taxon>
        <taxon>Fungi incertae sedis</taxon>
        <taxon>Mucoromycota</taxon>
        <taxon>Glomeromycotina</taxon>
        <taxon>Glomeromycetes</taxon>
        <taxon>Diversisporales</taxon>
        <taxon>Gigasporaceae</taxon>
        <taxon>Dentiscutata</taxon>
    </lineage>
</organism>
<reference evidence="1" key="1">
    <citation type="submission" date="2021-06" db="EMBL/GenBank/DDBJ databases">
        <authorList>
            <person name="Kallberg Y."/>
            <person name="Tangrot J."/>
            <person name="Rosling A."/>
        </authorList>
    </citation>
    <scope>NUCLEOTIDE SEQUENCE</scope>
    <source>
        <strain evidence="1">MA453B</strain>
    </source>
</reference>
<sequence>MWKLITGFHPFGNVTYNLALVVRILEGERPQIDSEMPKEFVQFDMYKGVLNLDELFSKLNYTQAKHPSN</sequence>
<dbReference type="EMBL" id="CAJVPY010058311">
    <property type="protein sequence ID" value="CAG8819704.1"/>
    <property type="molecule type" value="Genomic_DNA"/>
</dbReference>
<evidence type="ECO:0000313" key="1">
    <source>
        <dbReference type="EMBL" id="CAG8819704.1"/>
    </source>
</evidence>
<dbReference type="AlphaFoldDB" id="A0A9N9KBV5"/>
<dbReference type="OrthoDB" id="3205772at2759"/>
<dbReference type="Proteomes" id="UP000789405">
    <property type="component" value="Unassembled WGS sequence"/>
</dbReference>
<comment type="caution">
    <text evidence="1">The sequence shown here is derived from an EMBL/GenBank/DDBJ whole genome shotgun (WGS) entry which is preliminary data.</text>
</comment>
<feature type="non-terminal residue" evidence="1">
    <location>
        <position position="1"/>
    </location>
</feature>
<proteinExistence type="predicted"/>
<keyword evidence="2" id="KW-1185">Reference proteome</keyword>
<protein>
    <submittedName>
        <fullName evidence="1">2700_t:CDS:1</fullName>
    </submittedName>
</protein>